<evidence type="ECO:0000256" key="6">
    <source>
        <dbReference type="HAMAP-Rule" id="MF_01926"/>
    </source>
</evidence>
<name>A0A650CNQ0_9CREN</name>
<evidence type="ECO:0000313" key="7">
    <source>
        <dbReference type="EMBL" id="QGR19480.1"/>
    </source>
</evidence>
<comment type="subunit">
    <text evidence="6">Part of the FGAM synthase complex composed of 1 PurL, 1 PurQ and 2 PurS subunits.</text>
</comment>
<dbReference type="UniPathway" id="UPA00074">
    <property type="reaction ID" value="UER00128"/>
</dbReference>
<reference evidence="7 8" key="1">
    <citation type="submission" date="2019-10" db="EMBL/GenBank/DDBJ databases">
        <title>Genome Sequences from Six Type Strain Members of the Archaeal Family Sulfolobaceae: Acidianus ambivalens, Acidianus infernus, Metallosphaera prunae, Stygiolobus azoricus, Sulfolobus metallicus, and Sulfurisphaera ohwakuensis.</title>
        <authorList>
            <person name="Counts J.A."/>
            <person name="Kelly R.M."/>
        </authorList>
    </citation>
    <scope>NUCLEOTIDE SEQUENCE [LARGE SCALE GENOMIC DNA]</scope>
    <source>
        <strain evidence="7 8">FC6</strain>
    </source>
</reference>
<sequence length="89" mass="10267">MIYKVELIILNKDGIRDPEGETIQKYVVEKISKNVNSTRAGKYILFNVESSTPEDAEKTVKRIAEEGRLYNPIVHKIIVRVNRDEDGDY</sequence>
<evidence type="ECO:0000313" key="8">
    <source>
        <dbReference type="Proteomes" id="UP000423396"/>
    </source>
</evidence>
<dbReference type="PANTHER" id="PTHR34696:SF1">
    <property type="entry name" value="PHOSPHORIBOSYLFORMYLGLYCINAMIDINE SYNTHASE SUBUNIT PURS"/>
    <property type="match status" value="1"/>
</dbReference>
<evidence type="ECO:0000256" key="1">
    <source>
        <dbReference type="ARBA" id="ARBA00022490"/>
    </source>
</evidence>
<dbReference type="GO" id="GO:0005524">
    <property type="term" value="F:ATP binding"/>
    <property type="evidence" value="ECO:0007669"/>
    <property type="project" value="UniProtKB-UniRule"/>
</dbReference>
<dbReference type="SUPFAM" id="SSF82697">
    <property type="entry name" value="PurS-like"/>
    <property type="match status" value="1"/>
</dbReference>
<keyword evidence="2 6" id="KW-0436">Ligase</keyword>
<keyword evidence="4 6" id="KW-0658">Purine biosynthesis</keyword>
<evidence type="ECO:0000256" key="4">
    <source>
        <dbReference type="ARBA" id="ARBA00022755"/>
    </source>
</evidence>
<dbReference type="GO" id="GO:0004642">
    <property type="term" value="F:phosphoribosylformylglycinamidine synthase activity"/>
    <property type="evidence" value="ECO:0007669"/>
    <property type="project" value="UniProtKB-UniRule"/>
</dbReference>
<dbReference type="HAMAP" id="MF_01926">
    <property type="entry name" value="PurS"/>
    <property type="match status" value="1"/>
</dbReference>
<dbReference type="AlphaFoldDB" id="A0A650CNQ0"/>
<evidence type="ECO:0000256" key="3">
    <source>
        <dbReference type="ARBA" id="ARBA00022741"/>
    </source>
</evidence>
<dbReference type="EC" id="6.3.5.3" evidence="6"/>
<organism evidence="7 8">
    <name type="scientific">Stygiolobus azoricus</name>
    <dbReference type="NCBI Taxonomy" id="41675"/>
    <lineage>
        <taxon>Archaea</taxon>
        <taxon>Thermoproteota</taxon>
        <taxon>Thermoprotei</taxon>
        <taxon>Sulfolobales</taxon>
        <taxon>Sulfolobaceae</taxon>
        <taxon>Stygiolobus</taxon>
    </lineage>
</organism>
<keyword evidence="8" id="KW-1185">Reference proteome</keyword>
<comment type="function">
    <text evidence="6">Part of the phosphoribosylformylglycinamidine synthase complex involved in the purines biosynthetic pathway. Catalyzes the ATP-dependent conversion of formylglycinamide ribonucleotide (FGAR) and glutamine to yield formylglycinamidine ribonucleotide (FGAM) and glutamate. The FGAM synthase complex is composed of three subunits. PurQ produces an ammonia molecule by converting glutamine to glutamate. PurL transfers the ammonia molecule to FGAR to form FGAM in an ATP-dependent manner. PurS interacts with PurQ and PurL and is thought to assist in the transfer of the ammonia molecule from PurQ to PurL.</text>
</comment>
<dbReference type="Pfam" id="PF02700">
    <property type="entry name" value="PurS"/>
    <property type="match status" value="1"/>
</dbReference>
<dbReference type="InterPro" id="IPR036604">
    <property type="entry name" value="PurS-like_sf"/>
</dbReference>
<dbReference type="Proteomes" id="UP000423396">
    <property type="component" value="Chromosome"/>
</dbReference>
<comment type="pathway">
    <text evidence="6">Purine metabolism; IMP biosynthesis via de novo pathway; 5-amino-1-(5-phospho-D-ribosyl)imidazole from N(2)-formyl-N(1)-(5-phospho-D-ribosyl)glycinamide: step 1/2.</text>
</comment>
<keyword evidence="1 6" id="KW-0963">Cytoplasm</keyword>
<dbReference type="NCBIfam" id="NF004450">
    <property type="entry name" value="PRK05783.1"/>
    <property type="match status" value="1"/>
</dbReference>
<dbReference type="InterPro" id="IPR003850">
    <property type="entry name" value="PurS"/>
</dbReference>
<comment type="subcellular location">
    <subcellularLocation>
        <location evidence="6">Cytoplasm</location>
    </subcellularLocation>
</comment>
<dbReference type="RefSeq" id="WP_156006293.1">
    <property type="nucleotide sequence ID" value="NZ_CP045483.1"/>
</dbReference>
<dbReference type="OrthoDB" id="56303at2157"/>
<comment type="similarity">
    <text evidence="6">Belongs to the PurS family.</text>
</comment>
<evidence type="ECO:0000256" key="5">
    <source>
        <dbReference type="ARBA" id="ARBA00022840"/>
    </source>
</evidence>
<keyword evidence="3 6" id="KW-0547">Nucleotide-binding</keyword>
<dbReference type="PANTHER" id="PTHR34696">
    <property type="entry name" value="PHOSPHORIBOSYLFORMYLGLYCINAMIDINE SYNTHASE SUBUNIT PURS"/>
    <property type="match status" value="1"/>
</dbReference>
<dbReference type="GeneID" id="42798490"/>
<dbReference type="GO" id="GO:0005737">
    <property type="term" value="C:cytoplasm"/>
    <property type="evidence" value="ECO:0007669"/>
    <property type="project" value="UniProtKB-SubCell"/>
</dbReference>
<dbReference type="EMBL" id="CP045483">
    <property type="protein sequence ID" value="QGR19480.1"/>
    <property type="molecule type" value="Genomic_DNA"/>
</dbReference>
<accession>A0A650CNQ0</accession>
<evidence type="ECO:0000256" key="2">
    <source>
        <dbReference type="ARBA" id="ARBA00022598"/>
    </source>
</evidence>
<dbReference type="Gene3D" id="3.30.1280.10">
    <property type="entry name" value="Phosphoribosylformylglycinamidine synthase subunit PurS"/>
    <property type="match status" value="1"/>
</dbReference>
<keyword evidence="5 6" id="KW-0067">ATP-binding</keyword>
<comment type="catalytic activity">
    <reaction evidence="6">
        <text>N(2)-formyl-N(1)-(5-phospho-beta-D-ribosyl)glycinamide + L-glutamine + ATP + H2O = 2-formamido-N(1)-(5-O-phospho-beta-D-ribosyl)acetamidine + L-glutamate + ADP + phosphate + H(+)</text>
        <dbReference type="Rhea" id="RHEA:17129"/>
        <dbReference type="ChEBI" id="CHEBI:15377"/>
        <dbReference type="ChEBI" id="CHEBI:15378"/>
        <dbReference type="ChEBI" id="CHEBI:29985"/>
        <dbReference type="ChEBI" id="CHEBI:30616"/>
        <dbReference type="ChEBI" id="CHEBI:43474"/>
        <dbReference type="ChEBI" id="CHEBI:58359"/>
        <dbReference type="ChEBI" id="CHEBI:147286"/>
        <dbReference type="ChEBI" id="CHEBI:147287"/>
        <dbReference type="ChEBI" id="CHEBI:456216"/>
        <dbReference type="EC" id="6.3.5.3"/>
    </reaction>
</comment>
<proteinExistence type="inferred from homology"/>
<dbReference type="GO" id="GO:0006189">
    <property type="term" value="P:'de novo' IMP biosynthetic process"/>
    <property type="evidence" value="ECO:0007669"/>
    <property type="project" value="UniProtKB-UniRule"/>
</dbReference>
<dbReference type="KEGG" id="sazo:D1868_05430"/>
<protein>
    <recommendedName>
        <fullName evidence="6">Phosphoribosylformylglycinamidine synthase subunit PurS</fullName>
        <shortName evidence="6">FGAM synthase</shortName>
        <ecNumber evidence="6">6.3.5.3</ecNumber>
    </recommendedName>
    <alternativeName>
        <fullName evidence="6">Formylglycinamide ribonucleotide amidotransferase subunit III</fullName>
        <shortName evidence="6">FGAR amidotransferase III</shortName>
        <shortName evidence="6">FGAR-AT III</shortName>
    </alternativeName>
    <alternativeName>
        <fullName evidence="6">Phosphoribosylformylglycinamidine synthase subunit III</fullName>
    </alternativeName>
</protein>
<gene>
    <name evidence="6" type="primary">purS</name>
    <name evidence="7" type="ORF">D1868_05430</name>
</gene>